<protein>
    <submittedName>
        <fullName evidence="2">Toll/interleukin-1 receptor domain-containing protein</fullName>
    </submittedName>
</protein>
<dbReference type="InterPro" id="IPR035897">
    <property type="entry name" value="Toll_tir_struct_dom_sf"/>
</dbReference>
<dbReference type="GO" id="GO:0035663">
    <property type="term" value="F:Toll-like receptor 2 binding"/>
    <property type="evidence" value="ECO:0007669"/>
    <property type="project" value="TreeGrafter"/>
</dbReference>
<evidence type="ECO:0000259" key="1">
    <source>
        <dbReference type="PROSITE" id="PS50104"/>
    </source>
</evidence>
<dbReference type="GO" id="GO:0007165">
    <property type="term" value="P:signal transduction"/>
    <property type="evidence" value="ECO:0007669"/>
    <property type="project" value="InterPro"/>
</dbReference>
<accession>A0A948WER6</accession>
<dbReference type="PANTHER" id="PTHR22662:SF0">
    <property type="entry name" value="TOLL_INTERLEUKIN-1 RECEPTOR DOMAIN-CONTAINING ADAPTER PROTEIN"/>
    <property type="match status" value="1"/>
</dbReference>
<dbReference type="EMBL" id="JAHJDP010000108">
    <property type="protein sequence ID" value="MBU2693008.1"/>
    <property type="molecule type" value="Genomic_DNA"/>
</dbReference>
<reference evidence="2" key="1">
    <citation type="submission" date="2021-05" db="EMBL/GenBank/DDBJ databases">
        <title>Energy efficiency and biological interactions define the core microbiome of deep oligotrophic groundwater.</title>
        <authorList>
            <person name="Mehrshad M."/>
            <person name="Lopez-Fernandez M."/>
            <person name="Bell E."/>
            <person name="Bernier-Latmani R."/>
            <person name="Bertilsson S."/>
            <person name="Dopson M."/>
        </authorList>
    </citation>
    <scope>NUCLEOTIDE SEQUENCE</scope>
    <source>
        <strain evidence="2">Modern_marine.mb.64</strain>
    </source>
</reference>
<name>A0A948WER6_UNCEI</name>
<dbReference type="InterPro" id="IPR017279">
    <property type="entry name" value="Tol-interleuk_rcpt_adapt_Tirap"/>
</dbReference>
<keyword evidence="2" id="KW-0675">Receptor</keyword>
<dbReference type="GO" id="GO:0005886">
    <property type="term" value="C:plasma membrane"/>
    <property type="evidence" value="ECO:0007669"/>
    <property type="project" value="TreeGrafter"/>
</dbReference>
<dbReference type="PROSITE" id="PS50104">
    <property type="entry name" value="TIR"/>
    <property type="match status" value="1"/>
</dbReference>
<dbReference type="SUPFAM" id="SSF52200">
    <property type="entry name" value="Toll/Interleukin receptor TIR domain"/>
    <property type="match status" value="1"/>
</dbReference>
<organism evidence="2 3">
    <name type="scientific">Eiseniibacteriota bacterium</name>
    <dbReference type="NCBI Taxonomy" id="2212470"/>
    <lineage>
        <taxon>Bacteria</taxon>
        <taxon>Candidatus Eiseniibacteriota</taxon>
    </lineage>
</organism>
<dbReference type="GO" id="GO:0005737">
    <property type="term" value="C:cytoplasm"/>
    <property type="evidence" value="ECO:0007669"/>
    <property type="project" value="TreeGrafter"/>
</dbReference>
<feature type="domain" description="TIR" evidence="1">
    <location>
        <begin position="160"/>
        <end position="286"/>
    </location>
</feature>
<sequence>IMKESNSEKIKHNALVLGLDALAQGLSKLRDRSDKEIRPHLQEERPGISNEFLVERAHHGDADRSLLVQIGGLDKELKQIVHKLELVLERSIDDNNVARIRRKLRPNDFNSRAGRARSRYRDFLTNSNRIQDEIGDLLRRLPGFWQKGTETIEEQQNDGQRFDIFISHSHKDHGAANDIVKAFERVGLRCFLAEKDICAGKLWKDEIRDALAGSSVVVLLLTPNSISSNWVMCESGACWALRKPLAPALIHVDIGDVPEVINAFQCKRFETAADRESFVDQVRRMCQELGMKFDNQLHQDRRDRLPVEEMVEIGGVLWKHTPSGLLSSKPRCPNCVDHPVLGQFPPRSKDHWVCSACSGVFDYVEPPNEPLAGERLQ</sequence>
<comment type="caution">
    <text evidence="2">The sequence shown here is derived from an EMBL/GenBank/DDBJ whole genome shotgun (WGS) entry which is preliminary data.</text>
</comment>
<feature type="non-terminal residue" evidence="2">
    <location>
        <position position="1"/>
    </location>
</feature>
<evidence type="ECO:0000313" key="3">
    <source>
        <dbReference type="Proteomes" id="UP000777784"/>
    </source>
</evidence>
<dbReference type="AlphaFoldDB" id="A0A948WER6"/>
<dbReference type="PANTHER" id="PTHR22662">
    <property type="entry name" value="TIRAP"/>
    <property type="match status" value="1"/>
</dbReference>
<dbReference type="Gene3D" id="3.40.50.10140">
    <property type="entry name" value="Toll/interleukin-1 receptor homology (TIR) domain"/>
    <property type="match status" value="1"/>
</dbReference>
<proteinExistence type="predicted"/>
<dbReference type="Pfam" id="PF13676">
    <property type="entry name" value="TIR_2"/>
    <property type="match status" value="1"/>
</dbReference>
<dbReference type="Proteomes" id="UP000777784">
    <property type="component" value="Unassembled WGS sequence"/>
</dbReference>
<dbReference type="InterPro" id="IPR000157">
    <property type="entry name" value="TIR_dom"/>
</dbReference>
<gene>
    <name evidence="2" type="ORF">KJ970_18990</name>
</gene>
<dbReference type="GO" id="GO:0035662">
    <property type="term" value="F:Toll-like receptor 4 binding"/>
    <property type="evidence" value="ECO:0007669"/>
    <property type="project" value="TreeGrafter"/>
</dbReference>
<evidence type="ECO:0000313" key="2">
    <source>
        <dbReference type="EMBL" id="MBU2693008.1"/>
    </source>
</evidence>